<keyword evidence="6" id="KW-0862">Zinc</keyword>
<keyword evidence="8" id="KW-0812">Transmembrane</keyword>
<evidence type="ECO:0008006" key="11">
    <source>
        <dbReference type="Google" id="ProtNLM"/>
    </source>
</evidence>
<name>A0ABR2KVG9_9EUKA</name>
<keyword evidence="8" id="KW-1133">Transmembrane helix</keyword>
<comment type="cofactor">
    <cofactor evidence="1">
        <name>Zn(2+)</name>
        <dbReference type="ChEBI" id="CHEBI:29105"/>
    </cofactor>
</comment>
<dbReference type="EMBL" id="JAPFFF010000003">
    <property type="protein sequence ID" value="KAK8895117.1"/>
    <property type="molecule type" value="Genomic_DNA"/>
</dbReference>
<evidence type="ECO:0000256" key="7">
    <source>
        <dbReference type="ARBA" id="ARBA00023049"/>
    </source>
</evidence>
<dbReference type="PANTHER" id="PTHR10942:SF0">
    <property type="entry name" value="LEISHMANOLYSIN-LIKE PEPTIDASE"/>
    <property type="match status" value="1"/>
</dbReference>
<evidence type="ECO:0000256" key="6">
    <source>
        <dbReference type="ARBA" id="ARBA00022833"/>
    </source>
</evidence>
<sequence>MITLIIISTICFGKCAHDLLQSKIDIRKLRFPPNPGLIKDSNAIIASKREPIRIMFDLSPLTNNNDKLICKSAGQIISWGGRDETCLEDDLLTEKKIDVLNQTLININNYIKRAINVTRFEHGFKLSNLTDIFVEKQYIENYDTFITVTTRPFGSYSSTLASAFYEIVEPEYGRPIQGAIIVNSANIPSYPQNESSFDRLFFTTLLHELIHALGVSYRAMHTWINPKTNKSYDSLPIIAYSSTKYPHKTFRILQTENSHKFAVERFGVEYFASDVPAGIELEDGGGTGTFGSHPEARLYIDDMFVGLTIGQNHISKLVFALLADTGWYDANFSMAEKMAWGDGESLNMKQLTTFPNTAPQISFPKHYMCNPEDMNTDVCTYDFLGIALCKGVRVDCNIPANEDDQKFCEMRNFTDPLMIGLRGRSEIHDYLLYKAPYVNSRCADLTLNNDNAYKNGEIYGGESLCFMSTLLRSSFSFYPYHHGACYRSLCSPNDTLTVFVDDEGKQCLYEGQKLTFDDFKGEIVCPNPKFACGIRKMYGIVGPTPSPPPETSPNQIWNDFMFNKTQKIIIIVFASFVFLVVIVGIAMQIRKRKLEDKIIDKKTGNGNTQDGNQNRDDIYEEVKTSLVI</sequence>
<keyword evidence="10" id="KW-1185">Reference proteome</keyword>
<accession>A0ABR2KVG9</accession>
<evidence type="ECO:0000256" key="3">
    <source>
        <dbReference type="ARBA" id="ARBA00022670"/>
    </source>
</evidence>
<evidence type="ECO:0000256" key="8">
    <source>
        <dbReference type="SAM" id="Phobius"/>
    </source>
</evidence>
<dbReference type="Pfam" id="PF01457">
    <property type="entry name" value="Peptidase_M8"/>
    <property type="match status" value="1"/>
</dbReference>
<keyword evidence="4" id="KW-0479">Metal-binding</keyword>
<keyword evidence="8" id="KW-0472">Membrane</keyword>
<dbReference type="PANTHER" id="PTHR10942">
    <property type="entry name" value="LEISHMANOLYSIN-LIKE PEPTIDASE"/>
    <property type="match status" value="1"/>
</dbReference>
<dbReference type="SUPFAM" id="SSF55486">
    <property type="entry name" value="Metalloproteases ('zincins'), catalytic domain"/>
    <property type="match status" value="1"/>
</dbReference>
<gene>
    <name evidence="9" type="ORF">M9Y10_023559</name>
</gene>
<dbReference type="Proteomes" id="UP001470230">
    <property type="component" value="Unassembled WGS sequence"/>
</dbReference>
<keyword evidence="7" id="KW-0482">Metalloprotease</keyword>
<protein>
    <recommendedName>
        <fullName evidence="11">GP63-like</fullName>
    </recommendedName>
</protein>
<feature type="transmembrane region" description="Helical" evidence="8">
    <location>
        <begin position="568"/>
        <end position="587"/>
    </location>
</feature>
<dbReference type="Gene3D" id="3.10.170.20">
    <property type="match status" value="1"/>
</dbReference>
<evidence type="ECO:0000256" key="4">
    <source>
        <dbReference type="ARBA" id="ARBA00022723"/>
    </source>
</evidence>
<evidence type="ECO:0000313" key="9">
    <source>
        <dbReference type="EMBL" id="KAK8895117.1"/>
    </source>
</evidence>
<evidence type="ECO:0000256" key="1">
    <source>
        <dbReference type="ARBA" id="ARBA00001947"/>
    </source>
</evidence>
<organism evidence="9 10">
    <name type="scientific">Tritrichomonas musculus</name>
    <dbReference type="NCBI Taxonomy" id="1915356"/>
    <lineage>
        <taxon>Eukaryota</taxon>
        <taxon>Metamonada</taxon>
        <taxon>Parabasalia</taxon>
        <taxon>Tritrichomonadida</taxon>
        <taxon>Tritrichomonadidae</taxon>
        <taxon>Tritrichomonas</taxon>
    </lineage>
</organism>
<evidence type="ECO:0000256" key="2">
    <source>
        <dbReference type="ARBA" id="ARBA00005860"/>
    </source>
</evidence>
<keyword evidence="5" id="KW-0378">Hydrolase</keyword>
<proteinExistence type="inferred from homology"/>
<comment type="similarity">
    <text evidence="2">Belongs to the peptidase M8 family.</text>
</comment>
<evidence type="ECO:0000313" key="10">
    <source>
        <dbReference type="Proteomes" id="UP001470230"/>
    </source>
</evidence>
<dbReference type="Gene3D" id="3.90.132.10">
    <property type="entry name" value="Leishmanolysin , domain 2"/>
    <property type="match status" value="1"/>
</dbReference>
<keyword evidence="3" id="KW-0645">Protease</keyword>
<comment type="caution">
    <text evidence="9">The sequence shown here is derived from an EMBL/GenBank/DDBJ whole genome shotgun (WGS) entry which is preliminary data.</text>
</comment>
<evidence type="ECO:0000256" key="5">
    <source>
        <dbReference type="ARBA" id="ARBA00022801"/>
    </source>
</evidence>
<dbReference type="InterPro" id="IPR001577">
    <property type="entry name" value="Peptidase_M8"/>
</dbReference>
<reference evidence="9 10" key="1">
    <citation type="submission" date="2024-04" db="EMBL/GenBank/DDBJ databases">
        <title>Tritrichomonas musculus Genome.</title>
        <authorList>
            <person name="Alves-Ferreira E."/>
            <person name="Grigg M."/>
            <person name="Lorenzi H."/>
            <person name="Galac M."/>
        </authorList>
    </citation>
    <scope>NUCLEOTIDE SEQUENCE [LARGE SCALE GENOMIC DNA]</scope>
    <source>
        <strain evidence="9 10">EAF2021</strain>
    </source>
</reference>